<sequence length="175" mass="19887">MARSRSPRWYFTRRGWTVVALLMLAVLAVLLHAELRSVQRPVWEGEAQAESQAKEQAGLAEVTSAEKYVWDEPLWIVRGSTAEGRELVVWLFPERAPYAENAADGASEADIRAKLLAAKPDAQVIHVRPAWQNGSPAWEAYYARTTDQKRYYYDFFDFKTGAERASYTLTAKRSS</sequence>
<gene>
    <name evidence="2" type="ORF">HGI30_10330</name>
</gene>
<reference evidence="2 3" key="1">
    <citation type="submission" date="2020-04" db="EMBL/GenBank/DDBJ databases">
        <title>Novel Paenibacillus strain UniB2 isolated from commercial digestive syrup.</title>
        <authorList>
            <person name="Thorat V."/>
            <person name="Kirdat K."/>
            <person name="Tiwarekar B."/>
            <person name="Yadav A."/>
        </authorList>
    </citation>
    <scope>NUCLEOTIDE SEQUENCE [LARGE SCALE GENOMIC DNA]</scope>
    <source>
        <strain evidence="2 3">UniB2</strain>
    </source>
</reference>
<protein>
    <submittedName>
        <fullName evidence="2">DUF5590 domain-containing protein</fullName>
    </submittedName>
</protein>
<dbReference type="Gene3D" id="3.10.450.40">
    <property type="match status" value="2"/>
</dbReference>
<dbReference type="InterPro" id="IPR041401">
    <property type="entry name" value="TseB-like_dom"/>
</dbReference>
<evidence type="ECO:0000313" key="3">
    <source>
        <dbReference type="Proteomes" id="UP000502136"/>
    </source>
</evidence>
<evidence type="ECO:0000313" key="2">
    <source>
        <dbReference type="EMBL" id="QJC51907.1"/>
    </source>
</evidence>
<dbReference type="RefSeq" id="WP_168907485.1">
    <property type="nucleotide sequence ID" value="NZ_CP051428.1"/>
</dbReference>
<dbReference type="SUPFAM" id="SSF54403">
    <property type="entry name" value="Cystatin/monellin"/>
    <property type="match status" value="2"/>
</dbReference>
<dbReference type="EMBL" id="CP051428">
    <property type="protein sequence ID" value="QJC51907.1"/>
    <property type="molecule type" value="Genomic_DNA"/>
</dbReference>
<keyword evidence="3" id="KW-1185">Reference proteome</keyword>
<dbReference type="Pfam" id="PF17881">
    <property type="entry name" value="TseB"/>
    <property type="match status" value="1"/>
</dbReference>
<organism evidence="2 3">
    <name type="scientific">Paenibacillus albicereus</name>
    <dbReference type="NCBI Taxonomy" id="2726185"/>
    <lineage>
        <taxon>Bacteria</taxon>
        <taxon>Bacillati</taxon>
        <taxon>Bacillota</taxon>
        <taxon>Bacilli</taxon>
        <taxon>Bacillales</taxon>
        <taxon>Paenibacillaceae</taxon>
        <taxon>Paenibacillus</taxon>
    </lineage>
</organism>
<evidence type="ECO:0000259" key="1">
    <source>
        <dbReference type="Pfam" id="PF17881"/>
    </source>
</evidence>
<dbReference type="Proteomes" id="UP000502136">
    <property type="component" value="Chromosome"/>
</dbReference>
<dbReference type="InterPro" id="IPR046350">
    <property type="entry name" value="Cystatin_sf"/>
</dbReference>
<dbReference type="AlphaFoldDB" id="A0A6H2GWY0"/>
<feature type="domain" description="Cell wall elongation regulator TseB-like" evidence="1">
    <location>
        <begin position="48"/>
        <end position="90"/>
    </location>
</feature>
<name>A0A6H2GWY0_9BACL</name>
<accession>A0A6H2GWY0</accession>
<proteinExistence type="predicted"/>
<dbReference type="KEGG" id="palr:HGI30_10330"/>